<sequence length="199" mass="23161">MKPLADFLKEVKSSAAISLLQNDLKDLKEIFEEAIKHLKNKIKTINIDRENGIECVKSMRKLLKDHFDKLEKQIIDSLETKHSELKTETEKLVKEMEYRLNRVGQLEGEFSTMANYATELQLYVGMQELEKTASKETKYIEGLESKHYLDNSILEVKIASDLYSILQDDYSFGNIYIKSTPHSVRVRLEEKIKPSVLFR</sequence>
<reference evidence="2" key="1">
    <citation type="submission" date="2021-03" db="EMBL/GenBank/DDBJ databases">
        <authorList>
            <person name="Bekaert M."/>
        </authorList>
    </citation>
    <scope>NUCLEOTIDE SEQUENCE</scope>
</reference>
<comment type="caution">
    <text evidence="2">The sequence shown here is derived from an EMBL/GenBank/DDBJ whole genome shotgun (WGS) entry which is preliminary data.</text>
</comment>
<gene>
    <name evidence="2" type="ORF">MEDL_13730</name>
</gene>
<keyword evidence="3" id="KW-1185">Reference proteome</keyword>
<dbReference type="OrthoDB" id="6270329at2759"/>
<organism evidence="2 3">
    <name type="scientific">Mytilus edulis</name>
    <name type="common">Blue mussel</name>
    <dbReference type="NCBI Taxonomy" id="6550"/>
    <lineage>
        <taxon>Eukaryota</taxon>
        <taxon>Metazoa</taxon>
        <taxon>Spiralia</taxon>
        <taxon>Lophotrochozoa</taxon>
        <taxon>Mollusca</taxon>
        <taxon>Bivalvia</taxon>
        <taxon>Autobranchia</taxon>
        <taxon>Pteriomorphia</taxon>
        <taxon>Mytilida</taxon>
        <taxon>Mytiloidea</taxon>
        <taxon>Mytilidae</taxon>
        <taxon>Mytilinae</taxon>
        <taxon>Mytilus</taxon>
    </lineage>
</organism>
<proteinExistence type="predicted"/>
<feature type="coiled-coil region" evidence="1">
    <location>
        <begin position="17"/>
        <end position="48"/>
    </location>
</feature>
<dbReference type="AlphaFoldDB" id="A0A8S3QVZ8"/>
<name>A0A8S3QVZ8_MYTED</name>
<protein>
    <submittedName>
        <fullName evidence="2">Uncharacterized protein</fullName>
    </submittedName>
</protein>
<dbReference type="EMBL" id="CAJPWZ010000706">
    <property type="protein sequence ID" value="CAG2198986.1"/>
    <property type="molecule type" value="Genomic_DNA"/>
</dbReference>
<keyword evidence="1" id="KW-0175">Coiled coil</keyword>
<accession>A0A8S3QVZ8</accession>
<evidence type="ECO:0000313" key="3">
    <source>
        <dbReference type="Proteomes" id="UP000683360"/>
    </source>
</evidence>
<evidence type="ECO:0000256" key="1">
    <source>
        <dbReference type="SAM" id="Coils"/>
    </source>
</evidence>
<dbReference type="Proteomes" id="UP000683360">
    <property type="component" value="Unassembled WGS sequence"/>
</dbReference>
<evidence type="ECO:0000313" key="2">
    <source>
        <dbReference type="EMBL" id="CAG2198986.1"/>
    </source>
</evidence>